<dbReference type="InterPro" id="IPR015424">
    <property type="entry name" value="PyrdxlP-dep_Trfase"/>
</dbReference>
<dbReference type="PANTHER" id="PTHR43525">
    <property type="entry name" value="PROTEIN MALY"/>
    <property type="match status" value="1"/>
</dbReference>
<evidence type="ECO:0000313" key="7">
    <source>
        <dbReference type="EMBL" id="MBA4547195.1"/>
    </source>
</evidence>
<accession>A0A7W1XIE0</accession>
<evidence type="ECO:0000259" key="6">
    <source>
        <dbReference type="Pfam" id="PF00155"/>
    </source>
</evidence>
<evidence type="ECO:0000256" key="3">
    <source>
        <dbReference type="ARBA" id="ARBA00022898"/>
    </source>
</evidence>
<keyword evidence="7" id="KW-0032">Aminotransferase</keyword>
<name>A0A7W1XIE0_9ENTE</name>
<dbReference type="SUPFAM" id="SSF53383">
    <property type="entry name" value="PLP-dependent transferases"/>
    <property type="match status" value="1"/>
</dbReference>
<dbReference type="Proteomes" id="UP000531895">
    <property type="component" value="Unassembled WGS sequence"/>
</dbReference>
<comment type="similarity">
    <text evidence="5">Belongs to the class-II pyridoxal-phosphate-dependent aminotransferase family. MalY/PatB cystathionine beta-lyase subfamily.</text>
</comment>
<dbReference type="GO" id="GO:0047804">
    <property type="term" value="F:cysteine-S-conjugate beta-lyase activity"/>
    <property type="evidence" value="ECO:0007669"/>
    <property type="project" value="UniProtKB-EC"/>
</dbReference>
<evidence type="ECO:0000256" key="5">
    <source>
        <dbReference type="ARBA" id="ARBA00037974"/>
    </source>
</evidence>
<dbReference type="GO" id="GO:0030170">
    <property type="term" value="F:pyridoxal phosphate binding"/>
    <property type="evidence" value="ECO:0007669"/>
    <property type="project" value="InterPro"/>
</dbReference>
<dbReference type="InterPro" id="IPR027619">
    <property type="entry name" value="C-S_lyase_PatB-like"/>
</dbReference>
<protein>
    <recommendedName>
        <fullName evidence="2">cysteine-S-conjugate beta-lyase</fullName>
        <ecNumber evidence="2">4.4.1.13</ecNumber>
    </recommendedName>
</protein>
<evidence type="ECO:0000256" key="1">
    <source>
        <dbReference type="ARBA" id="ARBA00001933"/>
    </source>
</evidence>
<evidence type="ECO:0000256" key="2">
    <source>
        <dbReference type="ARBA" id="ARBA00012224"/>
    </source>
</evidence>
<sequence length="398" mass="46194">MNFVTFDTAINRKGTYCTQWDYVEDRFGEADLLPFTISDTDFMVPKEVLKTLKERMNHPVFGYTRWNHHELKEAIKQWYQSRFDTLLEEEWIMYTPTVIYAVSTLIQMLTKKGEGVVLQTPAYDAFFKVIQDNDRLLVENPLIYEENQYRIDFTDLEEKLARPENKVLLLCSPHNPTGRVWKQWELEKIVALCRQYSIFLLSDEIHMDILGRGQRHIPITRFNYEQVAIVTSGTKTFNFPGLTFAYALIPNLGLREHFQRKLKNADGLSSTNIFGMLATMSAYRYCSHWVDELNHYLESNQRYVKTFIQEKLPDVKVVDLEATYLMWLDVSKAVSDIPLLREKLISVGKVAIMDGSIYGGNGHQFLRLNIGCPKSKLVDGLDRMLKSFEAAAAIEIKP</sequence>
<dbReference type="AlphaFoldDB" id="A0A7W1XIE0"/>
<dbReference type="Gene3D" id="3.90.1150.10">
    <property type="entry name" value="Aspartate Aminotransferase, domain 1"/>
    <property type="match status" value="1"/>
</dbReference>
<keyword evidence="7" id="KW-0808">Transferase</keyword>
<dbReference type="InterPro" id="IPR051798">
    <property type="entry name" value="Class-II_PLP-Dep_Aminotrans"/>
</dbReference>
<dbReference type="InterPro" id="IPR004839">
    <property type="entry name" value="Aminotransferase_I/II_large"/>
</dbReference>
<organism evidence="7 8">
    <name type="scientific">Enterococcus lactis</name>
    <dbReference type="NCBI Taxonomy" id="357441"/>
    <lineage>
        <taxon>Bacteria</taxon>
        <taxon>Bacillati</taxon>
        <taxon>Bacillota</taxon>
        <taxon>Bacilli</taxon>
        <taxon>Lactobacillales</taxon>
        <taxon>Enterococcaceae</taxon>
        <taxon>Enterococcus</taxon>
    </lineage>
</organism>
<dbReference type="PANTHER" id="PTHR43525:SF1">
    <property type="entry name" value="PROTEIN MALY"/>
    <property type="match status" value="1"/>
</dbReference>
<comment type="caution">
    <text evidence="7">The sequence shown here is derived from an EMBL/GenBank/DDBJ whole genome shotgun (WGS) entry which is preliminary data.</text>
</comment>
<dbReference type="CDD" id="cd00609">
    <property type="entry name" value="AAT_like"/>
    <property type="match status" value="1"/>
</dbReference>
<dbReference type="Gene3D" id="3.40.640.10">
    <property type="entry name" value="Type I PLP-dependent aspartate aminotransferase-like (Major domain)"/>
    <property type="match status" value="1"/>
</dbReference>
<dbReference type="NCBIfam" id="TIGR04350">
    <property type="entry name" value="C_S_lyase_PatB"/>
    <property type="match status" value="1"/>
</dbReference>
<dbReference type="GO" id="GO:0008483">
    <property type="term" value="F:transaminase activity"/>
    <property type="evidence" value="ECO:0007669"/>
    <property type="project" value="UniProtKB-KW"/>
</dbReference>
<evidence type="ECO:0000313" key="8">
    <source>
        <dbReference type="Proteomes" id="UP000531895"/>
    </source>
</evidence>
<keyword evidence="3" id="KW-0663">Pyridoxal phosphate</keyword>
<feature type="domain" description="Aminotransferase class I/classII large" evidence="6">
    <location>
        <begin position="31"/>
        <end position="378"/>
    </location>
</feature>
<dbReference type="EMBL" id="JACEIT010000029">
    <property type="protein sequence ID" value="MBA4547195.1"/>
    <property type="molecule type" value="Genomic_DNA"/>
</dbReference>
<keyword evidence="4" id="KW-0456">Lyase</keyword>
<dbReference type="InterPro" id="IPR015421">
    <property type="entry name" value="PyrdxlP-dep_Trfase_major"/>
</dbReference>
<dbReference type="InterPro" id="IPR015422">
    <property type="entry name" value="PyrdxlP-dep_Trfase_small"/>
</dbReference>
<dbReference type="EC" id="4.4.1.13" evidence="2"/>
<dbReference type="Pfam" id="PF00155">
    <property type="entry name" value="Aminotran_1_2"/>
    <property type="match status" value="1"/>
</dbReference>
<proteinExistence type="inferred from homology"/>
<reference evidence="7 8" key="1">
    <citation type="submission" date="2020-07" db="EMBL/GenBank/DDBJ databases">
        <authorList>
            <person name="Feng H."/>
        </authorList>
    </citation>
    <scope>NUCLEOTIDE SEQUENCE [LARGE SCALE GENOMIC DNA]</scope>
    <source>
        <strain evidence="8">s-7</strain>
    </source>
</reference>
<evidence type="ECO:0000256" key="4">
    <source>
        <dbReference type="ARBA" id="ARBA00023239"/>
    </source>
</evidence>
<gene>
    <name evidence="7" type="ORF">H1Z91_12980</name>
</gene>
<comment type="cofactor">
    <cofactor evidence="1">
        <name>pyridoxal 5'-phosphate</name>
        <dbReference type="ChEBI" id="CHEBI:597326"/>
    </cofactor>
</comment>
<dbReference type="RefSeq" id="WP_002315265.1">
    <property type="nucleotide sequence ID" value="NZ_BNJW01000031.1"/>
</dbReference>